<dbReference type="RefSeq" id="WP_354441567.1">
    <property type="nucleotide sequence ID" value="NZ_JBEPSH010000002.1"/>
</dbReference>
<dbReference type="SUPFAM" id="SSF63829">
    <property type="entry name" value="Calcium-dependent phosphotriesterase"/>
    <property type="match status" value="1"/>
</dbReference>
<evidence type="ECO:0000313" key="2">
    <source>
        <dbReference type="EMBL" id="MET4575840.1"/>
    </source>
</evidence>
<evidence type="ECO:0000313" key="3">
    <source>
        <dbReference type="Proteomes" id="UP001549320"/>
    </source>
</evidence>
<keyword evidence="3" id="KW-1185">Reference proteome</keyword>
<protein>
    <submittedName>
        <fullName evidence="2">Sugar lactone lactonase YvrE</fullName>
    </submittedName>
</protein>
<keyword evidence="1" id="KW-0732">Signal</keyword>
<dbReference type="InterPro" id="IPR011042">
    <property type="entry name" value="6-blade_b-propeller_TolB-like"/>
</dbReference>
<feature type="signal peptide" evidence="1">
    <location>
        <begin position="1"/>
        <end position="22"/>
    </location>
</feature>
<comment type="caution">
    <text evidence="2">The sequence shown here is derived from an EMBL/GenBank/DDBJ whole genome shotgun (WGS) entry which is preliminary data.</text>
</comment>
<sequence length="416" mass="45020">MKKAGIFAIAAITAIAAWWVAAAPAPHHSPTVALTIDGEAERAALAVDRSADFDSGLEVLEATVPGYDDVVFLDQGQRWLLSAMDGRIWSYDPVARKAEPFVDPPLMAAGLHESPTEHDTVYFCASRLWGRTYPEGERVGLYRLSVSTRKIEPLVLDVPDTVIDGQRAWGLADAGAPQSVRGVASGKQRPLAFCNDLEVSADGKRIYFSEPFAYAGASMGGGAVPEAVAFRGNGRIWMHEVVTGQTRLVAQGMHFPDGLLVDLHPSQDQEQAILTSLTTGFQIARVHVSGPKAGRIELVQNGLAGMCDGMDRDAAGRIWCAMYAQRSPLMTWLHGKPWAKEVLLRLPLNLMPQPKTTGVLVLSPDAAEPLYSAWYTGAKLVHNASALPGPDGYVYMAPFSSKQRGIVRIKNPLRDP</sequence>
<dbReference type="PANTHER" id="PTHR10426:SF88">
    <property type="entry name" value="ADIPOCYTE PLASMA MEMBRANE-ASSOCIATED PROTEIN HEMOMUCIN-RELATED"/>
    <property type="match status" value="1"/>
</dbReference>
<name>A0ABV2Q488_9BURK</name>
<accession>A0ABV2Q488</accession>
<organism evidence="2 3">
    <name type="scientific">Ottowia thiooxydans</name>
    <dbReference type="NCBI Taxonomy" id="219182"/>
    <lineage>
        <taxon>Bacteria</taxon>
        <taxon>Pseudomonadati</taxon>
        <taxon>Pseudomonadota</taxon>
        <taxon>Betaproteobacteria</taxon>
        <taxon>Burkholderiales</taxon>
        <taxon>Comamonadaceae</taxon>
        <taxon>Ottowia</taxon>
    </lineage>
</organism>
<dbReference type="EMBL" id="JBEPSH010000002">
    <property type="protein sequence ID" value="MET4575840.1"/>
    <property type="molecule type" value="Genomic_DNA"/>
</dbReference>
<dbReference type="PANTHER" id="PTHR10426">
    <property type="entry name" value="STRICTOSIDINE SYNTHASE-RELATED"/>
    <property type="match status" value="1"/>
</dbReference>
<evidence type="ECO:0000256" key="1">
    <source>
        <dbReference type="SAM" id="SignalP"/>
    </source>
</evidence>
<gene>
    <name evidence="2" type="ORF">ABIE13_000940</name>
</gene>
<dbReference type="Gene3D" id="2.120.10.30">
    <property type="entry name" value="TolB, C-terminal domain"/>
    <property type="match status" value="1"/>
</dbReference>
<proteinExistence type="predicted"/>
<dbReference type="Proteomes" id="UP001549320">
    <property type="component" value="Unassembled WGS sequence"/>
</dbReference>
<feature type="chain" id="PRO_5046554092" evidence="1">
    <location>
        <begin position="23"/>
        <end position="416"/>
    </location>
</feature>
<reference evidence="2 3" key="1">
    <citation type="submission" date="2024-06" db="EMBL/GenBank/DDBJ databases">
        <title>Sorghum-associated microbial communities from plants grown in Nebraska, USA.</title>
        <authorList>
            <person name="Schachtman D."/>
        </authorList>
    </citation>
    <scope>NUCLEOTIDE SEQUENCE [LARGE SCALE GENOMIC DNA]</scope>
    <source>
        <strain evidence="2 3">2709</strain>
    </source>
</reference>